<dbReference type="EMBL" id="JABBWD010000015">
    <property type="protein sequence ID" value="KAG1778620.1"/>
    <property type="molecule type" value="Genomic_DNA"/>
</dbReference>
<evidence type="ECO:0000313" key="1">
    <source>
        <dbReference type="EMBL" id="KAG1778620.1"/>
    </source>
</evidence>
<dbReference type="OrthoDB" id="2687505at2759"/>
<dbReference type="AlphaFoldDB" id="A0A9P7D394"/>
<gene>
    <name evidence="1" type="ORF">EV702DRAFT_1044482</name>
</gene>
<organism evidence="1 2">
    <name type="scientific">Suillus placidus</name>
    <dbReference type="NCBI Taxonomy" id="48579"/>
    <lineage>
        <taxon>Eukaryota</taxon>
        <taxon>Fungi</taxon>
        <taxon>Dikarya</taxon>
        <taxon>Basidiomycota</taxon>
        <taxon>Agaricomycotina</taxon>
        <taxon>Agaricomycetes</taxon>
        <taxon>Agaricomycetidae</taxon>
        <taxon>Boletales</taxon>
        <taxon>Suillineae</taxon>
        <taxon>Suillaceae</taxon>
        <taxon>Suillus</taxon>
    </lineage>
</organism>
<proteinExistence type="predicted"/>
<keyword evidence="2" id="KW-1185">Reference proteome</keyword>
<sequence length="173" mass="19302">MTACRSSCSASVLDARFPPKIWTALLVHHACYSFPSFAITYYSDLSPYNTREWTCIISRMIRASGPWAHGRNILDYDGWAGSQIIPDGGRVDEWADVNEYSVDGWAEVVGYYADGCIKVDVYQIDGWAESVLYNISLDGWAEGVVLEIELDGWAEGVVQEIELDGWSDTISTL</sequence>
<comment type="caution">
    <text evidence="1">The sequence shown here is derived from an EMBL/GenBank/DDBJ whole genome shotgun (WGS) entry which is preliminary data.</text>
</comment>
<name>A0A9P7D394_9AGAM</name>
<dbReference type="Proteomes" id="UP000714275">
    <property type="component" value="Unassembled WGS sequence"/>
</dbReference>
<reference evidence="1" key="1">
    <citation type="journal article" date="2020" name="New Phytol.">
        <title>Comparative genomics reveals dynamic genome evolution in host specialist ectomycorrhizal fungi.</title>
        <authorList>
            <person name="Lofgren L.A."/>
            <person name="Nguyen N.H."/>
            <person name="Vilgalys R."/>
            <person name="Ruytinx J."/>
            <person name="Liao H.L."/>
            <person name="Branco S."/>
            <person name="Kuo A."/>
            <person name="LaButti K."/>
            <person name="Lipzen A."/>
            <person name="Andreopoulos W."/>
            <person name="Pangilinan J."/>
            <person name="Riley R."/>
            <person name="Hundley H."/>
            <person name="Na H."/>
            <person name="Barry K."/>
            <person name="Grigoriev I.V."/>
            <person name="Stajich J.E."/>
            <person name="Kennedy P.G."/>
        </authorList>
    </citation>
    <scope>NUCLEOTIDE SEQUENCE</scope>
    <source>
        <strain evidence="1">DOB743</strain>
    </source>
</reference>
<evidence type="ECO:0000313" key="2">
    <source>
        <dbReference type="Proteomes" id="UP000714275"/>
    </source>
</evidence>
<protein>
    <submittedName>
        <fullName evidence="1">Uncharacterized protein</fullName>
    </submittedName>
</protein>
<accession>A0A9P7D394</accession>